<feature type="compositionally biased region" description="Basic and acidic residues" evidence="1">
    <location>
        <begin position="44"/>
        <end position="56"/>
    </location>
</feature>
<keyword evidence="3" id="KW-1185">Reference proteome</keyword>
<sequence length="176" mass="19412">MVRKKTEGSEEQRRAAALEARRADELPSERQATTGASKQRTHLTGRDALDHEERTGTVHRGKQQWPPPGLTEERGEPVPDRTFTDRTGDAYTAEHERVFGALAAAQEENGGEAVFLDVVARGAGLPQERTRALLHDLMEVHRLVTELAAPDNPDQGPRYETRPGLTSINTHHRGGA</sequence>
<dbReference type="AlphaFoldDB" id="A0A918U455"/>
<accession>A0A918U455</accession>
<evidence type="ECO:0000256" key="1">
    <source>
        <dbReference type="SAM" id="MobiDB-lite"/>
    </source>
</evidence>
<organism evidence="2 3">
    <name type="scientific">Streptomyces minutiscleroticus</name>
    <dbReference type="NCBI Taxonomy" id="68238"/>
    <lineage>
        <taxon>Bacteria</taxon>
        <taxon>Bacillati</taxon>
        <taxon>Actinomycetota</taxon>
        <taxon>Actinomycetes</taxon>
        <taxon>Kitasatosporales</taxon>
        <taxon>Streptomycetaceae</taxon>
        <taxon>Streptomyces</taxon>
    </lineage>
</organism>
<reference evidence="2" key="1">
    <citation type="journal article" date="2014" name="Int. J. Syst. Evol. Microbiol.">
        <title>Complete genome sequence of Corynebacterium casei LMG S-19264T (=DSM 44701T), isolated from a smear-ripened cheese.</title>
        <authorList>
            <consortium name="US DOE Joint Genome Institute (JGI-PGF)"/>
            <person name="Walter F."/>
            <person name="Albersmeier A."/>
            <person name="Kalinowski J."/>
            <person name="Ruckert C."/>
        </authorList>
    </citation>
    <scope>NUCLEOTIDE SEQUENCE</scope>
    <source>
        <strain evidence="2">JCM 4790</strain>
    </source>
</reference>
<name>A0A918U455_9ACTN</name>
<gene>
    <name evidence="2" type="ORF">GCM10010358_50640</name>
</gene>
<feature type="compositionally biased region" description="Basic and acidic residues" evidence="1">
    <location>
        <begin position="71"/>
        <end position="86"/>
    </location>
</feature>
<proteinExistence type="predicted"/>
<feature type="region of interest" description="Disordered" evidence="1">
    <location>
        <begin position="1"/>
        <end position="86"/>
    </location>
</feature>
<dbReference type="Proteomes" id="UP000619244">
    <property type="component" value="Unassembled WGS sequence"/>
</dbReference>
<feature type="region of interest" description="Disordered" evidence="1">
    <location>
        <begin position="149"/>
        <end position="176"/>
    </location>
</feature>
<reference evidence="2" key="2">
    <citation type="submission" date="2020-09" db="EMBL/GenBank/DDBJ databases">
        <authorList>
            <person name="Sun Q."/>
            <person name="Ohkuma M."/>
        </authorList>
    </citation>
    <scope>NUCLEOTIDE SEQUENCE</scope>
    <source>
        <strain evidence="2">JCM 4790</strain>
    </source>
</reference>
<comment type="caution">
    <text evidence="2">The sequence shown here is derived from an EMBL/GenBank/DDBJ whole genome shotgun (WGS) entry which is preliminary data.</text>
</comment>
<protein>
    <submittedName>
        <fullName evidence="2">Uncharacterized protein</fullName>
    </submittedName>
</protein>
<evidence type="ECO:0000313" key="2">
    <source>
        <dbReference type="EMBL" id="GGX90518.1"/>
    </source>
</evidence>
<feature type="compositionally biased region" description="Basic and acidic residues" evidence="1">
    <location>
        <begin position="1"/>
        <end position="28"/>
    </location>
</feature>
<evidence type="ECO:0000313" key="3">
    <source>
        <dbReference type="Proteomes" id="UP000619244"/>
    </source>
</evidence>
<dbReference type="RefSeq" id="WP_190192605.1">
    <property type="nucleotide sequence ID" value="NZ_BMVU01000028.1"/>
</dbReference>
<dbReference type="EMBL" id="BMVU01000028">
    <property type="protein sequence ID" value="GGX90518.1"/>
    <property type="molecule type" value="Genomic_DNA"/>
</dbReference>